<protein>
    <submittedName>
        <fullName evidence="1">Uncharacterized protein</fullName>
    </submittedName>
</protein>
<dbReference type="OrthoDB" id="2890371at2"/>
<organism evidence="1 2">
    <name type="scientific">Guptibacillus hwajinpoensis</name>
    <dbReference type="NCBI Taxonomy" id="208199"/>
    <lineage>
        <taxon>Bacteria</taxon>
        <taxon>Bacillati</taxon>
        <taxon>Bacillota</taxon>
        <taxon>Bacilli</taxon>
        <taxon>Bacillales</taxon>
        <taxon>Guptibacillaceae</taxon>
        <taxon>Guptibacillus</taxon>
    </lineage>
</organism>
<comment type="caution">
    <text evidence="1">The sequence shown here is derived from an EMBL/GenBank/DDBJ whole genome shotgun (WGS) entry which is preliminary data.</text>
</comment>
<evidence type="ECO:0000313" key="2">
    <source>
        <dbReference type="Proteomes" id="UP000035996"/>
    </source>
</evidence>
<reference evidence="1" key="1">
    <citation type="submission" date="2015-06" db="EMBL/GenBank/DDBJ databases">
        <authorList>
            <person name="Liu B."/>
            <person name="Wang J."/>
            <person name="Zhu Y."/>
            <person name="Liu G."/>
            <person name="Chen Q."/>
            <person name="Zheng C."/>
            <person name="Che J."/>
            <person name="Ge C."/>
            <person name="Shi H."/>
            <person name="Pan Z."/>
            <person name="Liu X."/>
        </authorList>
    </citation>
    <scope>NUCLEOTIDE SEQUENCE [LARGE SCALE GENOMIC DNA]</scope>
    <source>
        <strain evidence="1">DSM 16346</strain>
    </source>
</reference>
<dbReference type="Proteomes" id="UP000035996">
    <property type="component" value="Unassembled WGS sequence"/>
</dbReference>
<proteinExistence type="predicted"/>
<dbReference type="AlphaFoldDB" id="A0A0J6D2E9"/>
<gene>
    <name evidence="1" type="ORF">AB986_09985</name>
</gene>
<name>A0A0J6D2E9_9BACL</name>
<accession>A0A0J6D2E9</accession>
<dbReference type="RefSeq" id="WP_048310669.1">
    <property type="nucleotide sequence ID" value="NZ_CP119526.1"/>
</dbReference>
<dbReference type="EMBL" id="LELK01000001">
    <property type="protein sequence ID" value="KMM39498.1"/>
    <property type="molecule type" value="Genomic_DNA"/>
</dbReference>
<sequence length="78" mass="8947">MKHSVGSFTHRYSVVHYQTKSAVQSSKRLSKKKVDIRQISQMTGFSEEQILESMEFGDPSLKLSTRPTLPKQNLHLEV</sequence>
<dbReference type="STRING" id="157733.AB986_09985"/>
<keyword evidence="2" id="KW-1185">Reference proteome</keyword>
<evidence type="ECO:0000313" key="1">
    <source>
        <dbReference type="EMBL" id="KMM39498.1"/>
    </source>
</evidence>